<gene>
    <name evidence="1" type="ORF">PAHAL_9G017100</name>
</gene>
<dbReference type="Proteomes" id="UP000243499">
    <property type="component" value="Chromosome 9"/>
</dbReference>
<reference evidence="1" key="1">
    <citation type="submission" date="2018-04" db="EMBL/GenBank/DDBJ databases">
        <title>WGS assembly of Panicum hallii.</title>
        <authorList>
            <person name="Lovell J."/>
            <person name="Jenkins J."/>
            <person name="Lowry D."/>
            <person name="Mamidi S."/>
            <person name="Sreedasyam A."/>
            <person name="Weng X."/>
            <person name="Barry K."/>
            <person name="Bonette J."/>
            <person name="Campitelli B."/>
            <person name="Daum C."/>
            <person name="Gordon S."/>
            <person name="Gould B."/>
            <person name="Lipzen A."/>
            <person name="Macqueen A."/>
            <person name="Palacio-Mejia J."/>
            <person name="Plott C."/>
            <person name="Shakirov E."/>
            <person name="Shu S."/>
            <person name="Yoshinaga Y."/>
            <person name="Zane M."/>
            <person name="Rokhsar D."/>
            <person name="Grimwood J."/>
            <person name="Schmutz J."/>
            <person name="Juenger T."/>
        </authorList>
    </citation>
    <scope>NUCLEOTIDE SEQUENCE [LARGE SCALE GENOMIC DNA]</scope>
    <source>
        <strain evidence="1">FIL2</strain>
    </source>
</reference>
<protein>
    <submittedName>
        <fullName evidence="1">Uncharacterized protein</fullName>
    </submittedName>
</protein>
<sequence length="106" mass="11923">MHCMYGGVASNAGYLVDDEARHVPVSRRRKVCCWCTRRRTSRPIRCRCHDGRRLRRSTEWIHARTHAVQGAARIKSLEFVDALSAHAAASTKGSNQVSRCSIGIMN</sequence>
<dbReference type="EMBL" id="CM008054">
    <property type="protein sequence ID" value="PVH30939.1"/>
    <property type="molecule type" value="Genomic_DNA"/>
</dbReference>
<accession>A0A2T8HZV1</accession>
<dbReference type="Gramene" id="PVH30939">
    <property type="protein sequence ID" value="PVH30939"/>
    <property type="gene ID" value="PAHAL_9G017100"/>
</dbReference>
<name>A0A2T8HZV1_9POAL</name>
<evidence type="ECO:0000313" key="1">
    <source>
        <dbReference type="EMBL" id="PVH30939.1"/>
    </source>
</evidence>
<proteinExistence type="predicted"/>
<organism evidence="1">
    <name type="scientific">Panicum hallii</name>
    <dbReference type="NCBI Taxonomy" id="206008"/>
    <lineage>
        <taxon>Eukaryota</taxon>
        <taxon>Viridiplantae</taxon>
        <taxon>Streptophyta</taxon>
        <taxon>Embryophyta</taxon>
        <taxon>Tracheophyta</taxon>
        <taxon>Spermatophyta</taxon>
        <taxon>Magnoliopsida</taxon>
        <taxon>Liliopsida</taxon>
        <taxon>Poales</taxon>
        <taxon>Poaceae</taxon>
        <taxon>PACMAD clade</taxon>
        <taxon>Panicoideae</taxon>
        <taxon>Panicodae</taxon>
        <taxon>Paniceae</taxon>
        <taxon>Panicinae</taxon>
        <taxon>Panicum</taxon>
        <taxon>Panicum sect. Panicum</taxon>
    </lineage>
</organism>
<dbReference type="AlphaFoldDB" id="A0A2T8HZV1"/>